<feature type="signal peptide" evidence="2">
    <location>
        <begin position="1"/>
        <end position="21"/>
    </location>
</feature>
<name>A0A5E4CIY0_MARMO</name>
<evidence type="ECO:0000256" key="2">
    <source>
        <dbReference type="SAM" id="SignalP"/>
    </source>
</evidence>
<feature type="non-terminal residue" evidence="3">
    <location>
        <position position="1"/>
    </location>
</feature>
<dbReference type="EMBL" id="CABDUW010001461">
    <property type="protein sequence ID" value="VTJ81824.1"/>
    <property type="molecule type" value="Genomic_DNA"/>
</dbReference>
<comment type="caution">
    <text evidence="3">The sequence shown here is derived from an EMBL/GenBank/DDBJ whole genome shotgun (WGS) entry which is preliminary data.</text>
</comment>
<keyword evidence="2" id="KW-0732">Signal</keyword>
<accession>A0A5E4CIY0</accession>
<feature type="region of interest" description="Disordered" evidence="1">
    <location>
        <begin position="18"/>
        <end position="42"/>
    </location>
</feature>
<keyword evidence="4" id="KW-1185">Reference proteome</keyword>
<evidence type="ECO:0000313" key="3">
    <source>
        <dbReference type="EMBL" id="VTJ81824.1"/>
    </source>
</evidence>
<sequence length="108" mass="11886">RVSRLLLIPSLLSRSFGEATAEPSLGPAGAERKSQVGAQRQQNWAPTLHIRQLCRPNLKSGRPRLLGGRPDAPRKLGALSHKFWEAPPRGGQEFFREVLSHRGKGCQG</sequence>
<reference evidence="3" key="1">
    <citation type="submission" date="2019-04" db="EMBL/GenBank/DDBJ databases">
        <authorList>
            <person name="Alioto T."/>
            <person name="Alioto T."/>
        </authorList>
    </citation>
    <scope>NUCLEOTIDE SEQUENCE [LARGE SCALE GENOMIC DNA]</scope>
</reference>
<feature type="chain" id="PRO_5022991906" evidence="2">
    <location>
        <begin position="22"/>
        <end position="108"/>
    </location>
</feature>
<proteinExistence type="predicted"/>
<evidence type="ECO:0000313" key="4">
    <source>
        <dbReference type="Proteomes" id="UP000335636"/>
    </source>
</evidence>
<dbReference type="AlphaFoldDB" id="A0A5E4CIY0"/>
<evidence type="ECO:0000256" key="1">
    <source>
        <dbReference type="SAM" id="MobiDB-lite"/>
    </source>
</evidence>
<organism evidence="3 4">
    <name type="scientific">Marmota monax</name>
    <name type="common">Woodchuck</name>
    <dbReference type="NCBI Taxonomy" id="9995"/>
    <lineage>
        <taxon>Eukaryota</taxon>
        <taxon>Metazoa</taxon>
        <taxon>Chordata</taxon>
        <taxon>Craniata</taxon>
        <taxon>Vertebrata</taxon>
        <taxon>Euteleostomi</taxon>
        <taxon>Mammalia</taxon>
        <taxon>Eutheria</taxon>
        <taxon>Euarchontoglires</taxon>
        <taxon>Glires</taxon>
        <taxon>Rodentia</taxon>
        <taxon>Sciuromorpha</taxon>
        <taxon>Sciuridae</taxon>
        <taxon>Xerinae</taxon>
        <taxon>Marmotini</taxon>
        <taxon>Marmota</taxon>
    </lineage>
</organism>
<protein>
    <submittedName>
        <fullName evidence="3">Uncharacterized protein</fullName>
    </submittedName>
</protein>
<dbReference type="Proteomes" id="UP000335636">
    <property type="component" value="Unassembled WGS sequence"/>
</dbReference>
<gene>
    <name evidence="3" type="ORF">MONAX_5E042376</name>
</gene>